<comment type="function">
    <text evidence="2">Repressor of jasmonate responses.</text>
</comment>
<comment type="similarity">
    <text evidence="1 2">Belongs to the TIFY/JAZ family.</text>
</comment>
<name>A0AAV7E9N7_ARIFI</name>
<dbReference type="AlphaFoldDB" id="A0AAV7E9N7"/>
<protein>
    <recommendedName>
        <fullName evidence="2">Protein TIFY</fullName>
    </recommendedName>
    <alternativeName>
        <fullName evidence="2">Jasmonate ZIM domain-containing protein</fullName>
    </alternativeName>
</protein>
<keyword evidence="2" id="KW-0539">Nucleus</keyword>
<evidence type="ECO:0000313" key="5">
    <source>
        <dbReference type="EMBL" id="KAG9443958.1"/>
    </source>
</evidence>
<comment type="subcellular location">
    <subcellularLocation>
        <location evidence="2">Nucleus</location>
    </subcellularLocation>
</comment>
<reference evidence="5 6" key="1">
    <citation type="submission" date="2021-07" db="EMBL/GenBank/DDBJ databases">
        <title>The Aristolochia fimbriata genome: insights into angiosperm evolution, floral development and chemical biosynthesis.</title>
        <authorList>
            <person name="Jiao Y."/>
        </authorList>
    </citation>
    <scope>NUCLEOTIDE SEQUENCE [LARGE SCALE GENOMIC DNA]</scope>
    <source>
        <strain evidence="5">IBCAS-2021</strain>
        <tissue evidence="5">Leaf</tissue>
    </source>
</reference>
<accession>A0AAV7E9N7</accession>
<feature type="region of interest" description="Disordered" evidence="3">
    <location>
        <begin position="173"/>
        <end position="192"/>
    </location>
</feature>
<dbReference type="GO" id="GO:0005634">
    <property type="term" value="C:nucleus"/>
    <property type="evidence" value="ECO:0007669"/>
    <property type="project" value="UniProtKB-SubCell"/>
</dbReference>
<sequence>MDGNQSGTNADSANSTDLMVNSENGGVSAGRRPKTRDMSRNISLFKKYLFEKAHKNLSSNNGERETDRRIHIRPKPRCGPLLPYQTHECRMPSFLERELVMFRSGRQPPKSIHHQYSRSPMAQLTIFYAGTVNVYDNVPVDKAQAIMLLAGGTTTTPTPSSKPATNRVSAVATGASTARNRVPAGVSPASEKHRDIDVPMARKQSLHRFLEKRRDRIVDEAPYFSIKREVECGDD</sequence>
<feature type="region of interest" description="Disordered" evidence="3">
    <location>
        <begin position="1"/>
        <end position="38"/>
    </location>
</feature>
<evidence type="ECO:0000256" key="2">
    <source>
        <dbReference type="RuleBase" id="RU369065"/>
    </source>
</evidence>
<feature type="domain" description="Tify" evidence="4">
    <location>
        <begin position="117"/>
        <end position="152"/>
    </location>
</feature>
<dbReference type="GO" id="GO:0031347">
    <property type="term" value="P:regulation of defense response"/>
    <property type="evidence" value="ECO:0007669"/>
    <property type="project" value="UniProtKB-UniRule"/>
</dbReference>
<keyword evidence="2" id="KW-1184">Jasmonic acid signaling pathway</keyword>
<organism evidence="5 6">
    <name type="scientific">Aristolochia fimbriata</name>
    <name type="common">White veined hardy Dutchman's pipe vine</name>
    <dbReference type="NCBI Taxonomy" id="158543"/>
    <lineage>
        <taxon>Eukaryota</taxon>
        <taxon>Viridiplantae</taxon>
        <taxon>Streptophyta</taxon>
        <taxon>Embryophyta</taxon>
        <taxon>Tracheophyta</taxon>
        <taxon>Spermatophyta</taxon>
        <taxon>Magnoliopsida</taxon>
        <taxon>Magnoliidae</taxon>
        <taxon>Piperales</taxon>
        <taxon>Aristolochiaceae</taxon>
        <taxon>Aristolochia</taxon>
    </lineage>
</organism>
<dbReference type="SMART" id="SM00979">
    <property type="entry name" value="TIFY"/>
    <property type="match status" value="1"/>
</dbReference>
<dbReference type="PROSITE" id="PS51320">
    <property type="entry name" value="TIFY"/>
    <property type="match status" value="1"/>
</dbReference>
<evidence type="ECO:0000256" key="3">
    <source>
        <dbReference type="SAM" id="MobiDB-lite"/>
    </source>
</evidence>
<evidence type="ECO:0000259" key="4">
    <source>
        <dbReference type="PROSITE" id="PS51320"/>
    </source>
</evidence>
<dbReference type="InterPro" id="IPR010399">
    <property type="entry name" value="Tify_dom"/>
</dbReference>
<dbReference type="EMBL" id="JAINDJ010000006">
    <property type="protein sequence ID" value="KAG9443958.1"/>
    <property type="molecule type" value="Genomic_DNA"/>
</dbReference>
<dbReference type="PANTHER" id="PTHR33077:SF60">
    <property type="entry name" value="TIFY DOMAIN-CONTAINING PROTEIN"/>
    <property type="match status" value="1"/>
</dbReference>
<dbReference type="GO" id="GO:0009611">
    <property type="term" value="P:response to wounding"/>
    <property type="evidence" value="ECO:0007669"/>
    <property type="project" value="UniProtKB-UniRule"/>
</dbReference>
<evidence type="ECO:0000256" key="1">
    <source>
        <dbReference type="ARBA" id="ARBA00008614"/>
    </source>
</evidence>
<comment type="domain">
    <text evidence="2">The jas domain is required for interaction with COI1.</text>
</comment>
<dbReference type="Pfam" id="PF09425">
    <property type="entry name" value="Jas_motif"/>
    <property type="match status" value="1"/>
</dbReference>
<keyword evidence="6" id="KW-1185">Reference proteome</keyword>
<dbReference type="InterPro" id="IPR018467">
    <property type="entry name" value="CCT_CS"/>
</dbReference>
<dbReference type="Pfam" id="PF06200">
    <property type="entry name" value="tify"/>
    <property type="match status" value="1"/>
</dbReference>
<dbReference type="InterPro" id="IPR040390">
    <property type="entry name" value="TIFY/JAZ"/>
</dbReference>
<comment type="caution">
    <text evidence="5">The sequence shown here is derived from an EMBL/GenBank/DDBJ whole genome shotgun (WGS) entry which is preliminary data.</text>
</comment>
<gene>
    <name evidence="5" type="ORF">H6P81_015298</name>
</gene>
<proteinExistence type="inferred from homology"/>
<dbReference type="Proteomes" id="UP000825729">
    <property type="component" value="Unassembled WGS sequence"/>
</dbReference>
<evidence type="ECO:0000313" key="6">
    <source>
        <dbReference type="Proteomes" id="UP000825729"/>
    </source>
</evidence>
<dbReference type="GO" id="GO:2000022">
    <property type="term" value="P:regulation of jasmonic acid mediated signaling pathway"/>
    <property type="evidence" value="ECO:0007669"/>
    <property type="project" value="UniProtKB-UniRule"/>
</dbReference>
<feature type="compositionally biased region" description="Polar residues" evidence="3">
    <location>
        <begin position="1"/>
        <end position="25"/>
    </location>
</feature>
<dbReference type="PANTHER" id="PTHR33077">
    <property type="entry name" value="PROTEIN TIFY 4A-RELATED-RELATED"/>
    <property type="match status" value="1"/>
</dbReference>